<name>A0ABX1S7S2_9PSEU</name>
<dbReference type="EMBL" id="JAAXLA010000003">
    <property type="protein sequence ID" value="NMH96208.1"/>
    <property type="molecule type" value="Genomic_DNA"/>
</dbReference>
<organism evidence="4 5">
    <name type="scientific">Pseudonocardia acidicola</name>
    <dbReference type="NCBI Taxonomy" id="2724939"/>
    <lineage>
        <taxon>Bacteria</taxon>
        <taxon>Bacillati</taxon>
        <taxon>Actinomycetota</taxon>
        <taxon>Actinomycetes</taxon>
        <taxon>Pseudonocardiales</taxon>
        <taxon>Pseudonocardiaceae</taxon>
        <taxon>Pseudonocardia</taxon>
    </lineage>
</organism>
<dbReference type="Pfam" id="PF06386">
    <property type="entry name" value="GvpL_GvpF"/>
    <property type="match status" value="1"/>
</dbReference>
<proteinExistence type="inferred from homology"/>
<dbReference type="RefSeq" id="WP_169379574.1">
    <property type="nucleotide sequence ID" value="NZ_JAAXLA010000003.1"/>
</dbReference>
<keyword evidence="1" id="KW-0304">Gas vesicle</keyword>
<evidence type="ECO:0000256" key="2">
    <source>
        <dbReference type="ARBA" id="ARBA00035108"/>
    </source>
</evidence>
<dbReference type="PANTHER" id="PTHR36852:SF1">
    <property type="entry name" value="PROTEIN GVPL 2"/>
    <property type="match status" value="1"/>
</dbReference>
<evidence type="ECO:0000313" key="5">
    <source>
        <dbReference type="Proteomes" id="UP000820669"/>
    </source>
</evidence>
<comment type="similarity">
    <text evidence="3">Belongs to the gas vesicle GvpF/GvpL family.</text>
</comment>
<evidence type="ECO:0000256" key="3">
    <source>
        <dbReference type="ARBA" id="ARBA00035643"/>
    </source>
</evidence>
<gene>
    <name evidence="4" type="ORF">HF526_02550</name>
</gene>
<dbReference type="Proteomes" id="UP000820669">
    <property type="component" value="Unassembled WGS sequence"/>
</dbReference>
<evidence type="ECO:0000256" key="1">
    <source>
        <dbReference type="ARBA" id="ARBA00022987"/>
    </source>
</evidence>
<accession>A0ABX1S7S2</accession>
<dbReference type="PANTHER" id="PTHR36852">
    <property type="entry name" value="PROTEIN GVPL 2"/>
    <property type="match status" value="1"/>
</dbReference>
<sequence>MNPTYVYGLIRSDAAVPEDLVGLGESGQVETVVHGDLAALVSDVPADRPLGTRDDLFTHERVVDTVAAATAVLPMRFPAVVERDGVVDELLVPHHDHFLEVLDDLDGRTQFTLKARYEQEVVLREVLADDPEIRELHERVRGLPEDASYYDRVFLGQLIVEELEARRDGEGAAIVERLAPEAVAVVSHQPAAPEDVVNAAFLVERKHQQRFEDAVEKLGAELAGRLRLRLLGPLAPYDFVPAE</sequence>
<protein>
    <submittedName>
        <fullName evidence="4">GvpL/GvpF family gas vesicle protein</fullName>
    </submittedName>
</protein>
<comment type="caution">
    <text evidence="4">The sequence shown here is derived from an EMBL/GenBank/DDBJ whole genome shotgun (WGS) entry which is preliminary data.</text>
</comment>
<evidence type="ECO:0000313" key="4">
    <source>
        <dbReference type="EMBL" id="NMH96208.1"/>
    </source>
</evidence>
<keyword evidence="5" id="KW-1185">Reference proteome</keyword>
<dbReference type="InterPro" id="IPR009430">
    <property type="entry name" value="GvpL/GvpF"/>
</dbReference>
<comment type="subcellular location">
    <subcellularLocation>
        <location evidence="2">Gas vesicle</location>
    </subcellularLocation>
</comment>
<reference evidence="4 5" key="1">
    <citation type="submission" date="2020-04" db="EMBL/GenBank/DDBJ databases">
        <authorList>
            <person name="Klaysubun C."/>
            <person name="Duangmal K."/>
            <person name="Lipun K."/>
        </authorList>
    </citation>
    <scope>NUCLEOTIDE SEQUENCE [LARGE SCALE GENOMIC DNA]</scope>
    <source>
        <strain evidence="4 5">K10HN5</strain>
    </source>
</reference>